<dbReference type="PRINTS" id="PR00326">
    <property type="entry name" value="GTP1OBG"/>
</dbReference>
<dbReference type="InterPro" id="IPR027417">
    <property type="entry name" value="P-loop_NTPase"/>
</dbReference>
<feature type="binding site" evidence="9">
    <location>
        <begin position="133"/>
        <end position="136"/>
    </location>
    <ligand>
        <name>GTP</name>
        <dbReference type="ChEBI" id="CHEBI:37565"/>
        <label>1</label>
    </ligand>
</feature>
<dbReference type="FunFam" id="3.30.300.20:FF:000004">
    <property type="entry name" value="GTPase Der"/>
    <property type="match status" value="1"/>
</dbReference>
<keyword evidence="5 9" id="KW-0547">Nucleotide-binding</keyword>
<evidence type="ECO:0000256" key="2">
    <source>
        <dbReference type="ARBA" id="ARBA00020953"/>
    </source>
</evidence>
<feature type="domain" description="EngA-type G" evidence="12">
    <location>
        <begin position="190"/>
        <end position="365"/>
    </location>
</feature>
<comment type="caution">
    <text evidence="13">The sequence shown here is derived from an EMBL/GenBank/DDBJ whole genome shotgun (WGS) entry which is preliminary data.</text>
</comment>
<dbReference type="CDD" id="cd01894">
    <property type="entry name" value="EngA1"/>
    <property type="match status" value="1"/>
</dbReference>
<dbReference type="InterPro" id="IPR005225">
    <property type="entry name" value="Small_GTP-bd"/>
</dbReference>
<dbReference type="EMBL" id="AESD01000333">
    <property type="protein sequence ID" value="EHJ13122.1"/>
    <property type="molecule type" value="Genomic_DNA"/>
</dbReference>
<feature type="binding site" evidence="9">
    <location>
        <begin position="23"/>
        <end position="30"/>
    </location>
    <ligand>
        <name>GTP</name>
        <dbReference type="ChEBI" id="CHEBI:37565"/>
        <label>1</label>
    </ligand>
</feature>
<dbReference type="InterPro" id="IPR032859">
    <property type="entry name" value="KH_dom-like"/>
</dbReference>
<evidence type="ECO:0000256" key="9">
    <source>
        <dbReference type="HAMAP-Rule" id="MF_00195"/>
    </source>
</evidence>
<comment type="similarity">
    <text evidence="1 9 10 11">Belongs to the TRAFAC class TrmE-Era-EngA-EngB-Septin-like GTPase superfamily. EngA (Der) GTPase family.</text>
</comment>
<evidence type="ECO:0000313" key="13">
    <source>
        <dbReference type="EMBL" id="EHJ13122.1"/>
    </source>
</evidence>
<dbReference type="NCBIfam" id="TIGR03594">
    <property type="entry name" value="GTPase_EngA"/>
    <property type="match status" value="1"/>
</dbReference>
<evidence type="ECO:0000256" key="5">
    <source>
        <dbReference type="ARBA" id="ARBA00022741"/>
    </source>
</evidence>
<feature type="binding site" evidence="9">
    <location>
        <begin position="308"/>
        <end position="311"/>
    </location>
    <ligand>
        <name>GTP</name>
        <dbReference type="ChEBI" id="CHEBI:37565"/>
        <label>2</label>
    </ligand>
</feature>
<feature type="binding site" evidence="9">
    <location>
        <begin position="196"/>
        <end position="203"/>
    </location>
    <ligand>
        <name>GTP</name>
        <dbReference type="ChEBI" id="CHEBI:37565"/>
        <label>2</label>
    </ligand>
</feature>
<dbReference type="GO" id="GO:0043022">
    <property type="term" value="F:ribosome binding"/>
    <property type="evidence" value="ECO:0007669"/>
    <property type="project" value="TreeGrafter"/>
</dbReference>
<reference evidence="13 14" key="1">
    <citation type="journal article" date="2011" name="Front. Microbiol.">
        <title>Two Strains of Crocosphaera watsonii with Highly Conserved Genomes are Distinguished by Strain-Specific Features.</title>
        <authorList>
            <person name="Bench S.R."/>
            <person name="Ilikchyan I.N."/>
            <person name="Tripp H.J."/>
            <person name="Zehr J.P."/>
        </authorList>
    </citation>
    <scope>NUCLEOTIDE SEQUENCE [LARGE SCALE GENOMIC DNA]</scope>
    <source>
        <strain evidence="13 14">WH 0003</strain>
    </source>
</reference>
<evidence type="ECO:0000256" key="8">
    <source>
        <dbReference type="ARBA" id="ARBA00053470"/>
    </source>
</evidence>
<dbReference type="InterPro" id="IPR016484">
    <property type="entry name" value="GTPase_Der"/>
</dbReference>
<evidence type="ECO:0000256" key="3">
    <source>
        <dbReference type="ARBA" id="ARBA00022517"/>
    </source>
</evidence>
<feature type="domain" description="EngA-type G" evidence="12">
    <location>
        <begin position="17"/>
        <end position="182"/>
    </location>
</feature>
<dbReference type="Proteomes" id="UP000003477">
    <property type="component" value="Unassembled WGS sequence"/>
</dbReference>
<dbReference type="Gene3D" id="3.40.50.300">
    <property type="entry name" value="P-loop containing nucleotide triphosphate hydrolases"/>
    <property type="match status" value="2"/>
</dbReference>
<dbReference type="HAMAP" id="MF_00195">
    <property type="entry name" value="GTPase_Der"/>
    <property type="match status" value="1"/>
</dbReference>
<keyword evidence="3 9" id="KW-0690">Ribosome biogenesis</keyword>
<feature type="binding site" evidence="9">
    <location>
        <begin position="243"/>
        <end position="247"/>
    </location>
    <ligand>
        <name>GTP</name>
        <dbReference type="ChEBI" id="CHEBI:37565"/>
        <label>2</label>
    </ligand>
</feature>
<dbReference type="CDD" id="cd01895">
    <property type="entry name" value="EngA2"/>
    <property type="match status" value="1"/>
</dbReference>
<dbReference type="InterPro" id="IPR015946">
    <property type="entry name" value="KH_dom-like_a/b"/>
</dbReference>
<evidence type="ECO:0000256" key="11">
    <source>
        <dbReference type="RuleBase" id="RU004481"/>
    </source>
</evidence>
<dbReference type="NCBIfam" id="TIGR00231">
    <property type="entry name" value="small_GTP"/>
    <property type="match status" value="2"/>
</dbReference>
<dbReference type="PANTHER" id="PTHR43834:SF6">
    <property type="entry name" value="GTPASE DER"/>
    <property type="match status" value="1"/>
</dbReference>
<protein>
    <recommendedName>
        <fullName evidence="2 9">GTPase Der</fullName>
    </recommendedName>
    <alternativeName>
        <fullName evidence="7 9">GTP-binding protein EngA</fullName>
    </alternativeName>
</protein>
<proteinExistence type="inferred from homology"/>
<feature type="binding site" evidence="9">
    <location>
        <begin position="70"/>
        <end position="74"/>
    </location>
    <ligand>
        <name>GTP</name>
        <dbReference type="ChEBI" id="CHEBI:37565"/>
        <label>1</label>
    </ligand>
</feature>
<dbReference type="Pfam" id="PF01926">
    <property type="entry name" value="MMR_HSR1"/>
    <property type="match status" value="2"/>
</dbReference>
<evidence type="ECO:0000256" key="6">
    <source>
        <dbReference type="ARBA" id="ARBA00023134"/>
    </source>
</evidence>
<dbReference type="AlphaFoldDB" id="G5J3X3"/>
<dbReference type="PANTHER" id="PTHR43834">
    <property type="entry name" value="GTPASE DER"/>
    <property type="match status" value="1"/>
</dbReference>
<dbReference type="InterPro" id="IPR031166">
    <property type="entry name" value="G_ENGA"/>
</dbReference>
<dbReference type="PATRIC" id="fig|423471.3.peg.2061"/>
<gene>
    <name evidence="9" type="primary">der</name>
    <name evidence="13" type="ORF">CWATWH0003_2196</name>
</gene>
<accession>G5J3X3</accession>
<organism evidence="13 14">
    <name type="scientific">Crocosphaera watsonii WH 0003</name>
    <dbReference type="NCBI Taxonomy" id="423471"/>
    <lineage>
        <taxon>Bacteria</taxon>
        <taxon>Bacillati</taxon>
        <taxon>Cyanobacteriota</taxon>
        <taxon>Cyanophyceae</taxon>
        <taxon>Oscillatoriophycideae</taxon>
        <taxon>Chroococcales</taxon>
        <taxon>Aphanothecaceae</taxon>
        <taxon>Crocosphaera</taxon>
    </lineage>
</organism>
<evidence type="ECO:0000259" key="12">
    <source>
        <dbReference type="PROSITE" id="PS51712"/>
    </source>
</evidence>
<keyword evidence="4 11" id="KW-0677">Repeat</keyword>
<evidence type="ECO:0000256" key="10">
    <source>
        <dbReference type="PROSITE-ProRule" id="PRU01049"/>
    </source>
</evidence>
<dbReference type="InterPro" id="IPR006073">
    <property type="entry name" value="GTP-bd"/>
</dbReference>
<dbReference type="SUPFAM" id="SSF52540">
    <property type="entry name" value="P-loop containing nucleoside triphosphate hydrolases"/>
    <property type="match status" value="2"/>
</dbReference>
<dbReference type="GO" id="GO:0042254">
    <property type="term" value="P:ribosome biogenesis"/>
    <property type="evidence" value="ECO:0007669"/>
    <property type="project" value="UniProtKB-KW"/>
</dbReference>
<dbReference type="Pfam" id="PF14714">
    <property type="entry name" value="KH_dom-like"/>
    <property type="match status" value="1"/>
</dbReference>
<comment type="function">
    <text evidence="8 9 11">GTPase that plays an essential role in the late steps of ribosome biogenesis.</text>
</comment>
<evidence type="ECO:0000256" key="7">
    <source>
        <dbReference type="ARBA" id="ARBA00032345"/>
    </source>
</evidence>
<evidence type="ECO:0000256" key="1">
    <source>
        <dbReference type="ARBA" id="ARBA00008279"/>
    </source>
</evidence>
<evidence type="ECO:0000313" key="14">
    <source>
        <dbReference type="Proteomes" id="UP000003477"/>
    </source>
</evidence>
<sequence length="465" mass="52557">MRCVQQQNPRLTIMALPIVAIIGRPNVGKSTFVNRLAKDRQAIVHDEPGITRDRTYRPAFWADRDFQVVDTGGLVFDDETEFLPLIREQAMAALTEASVAIFVVDGQLGLTAGDSEIADWLRQQEVPVLLAVNKCESPDQGLIQAAEFWELGLGEPYPVSGIHGNGTGELLDELITYLPSPDELPDREEINVSIIGRPNVGKSSLLNAFLGEKRAIVSPISGTTRDAIDTVVERGEKTYRLIDTAGIRRKKNVNYGAEFFSINRAFKAIRRADVVLLVIDAIEGVTDQDIKLADRIIDEGRAAIIVVNKWDAIDKDSYTIYEYKKKVMSRLYFMEWADLIFVSAMSGKRVEKIFKLVDVAVEEHRRRVSTSVVNEVLEEAAKWHSPPTTRQGKQGRIYYGTQVSSQPPTIALFVNDPKRFNDNYRRYIERQFREQIGFLGTPIRLFWRGKKMRDVEPSLNRATKV</sequence>
<evidence type="ECO:0000256" key="4">
    <source>
        <dbReference type="ARBA" id="ARBA00022737"/>
    </source>
</evidence>
<keyword evidence="6 9" id="KW-0342">GTP-binding</keyword>
<dbReference type="FunFam" id="3.40.50.300:FF:001185">
    <property type="entry name" value="GTPase Der"/>
    <property type="match status" value="1"/>
</dbReference>
<dbReference type="PROSITE" id="PS51712">
    <property type="entry name" value="G_ENGA"/>
    <property type="match status" value="2"/>
</dbReference>
<comment type="subunit">
    <text evidence="9">Associates with the 50S ribosomal subunit.</text>
</comment>
<dbReference type="Gene3D" id="3.30.300.20">
    <property type="match status" value="1"/>
</dbReference>
<name>G5J3X3_CROWT</name>
<dbReference type="FunFam" id="3.40.50.300:FF:000040">
    <property type="entry name" value="GTPase Der"/>
    <property type="match status" value="1"/>
</dbReference>
<dbReference type="GO" id="GO:0005525">
    <property type="term" value="F:GTP binding"/>
    <property type="evidence" value="ECO:0007669"/>
    <property type="project" value="UniProtKB-UniRule"/>
</dbReference>
<dbReference type="PIRSF" id="PIRSF006485">
    <property type="entry name" value="GTP-binding_EngA"/>
    <property type="match status" value="1"/>
</dbReference>